<name>A0A3A8QX17_9BACT</name>
<evidence type="ECO:0000259" key="14">
    <source>
        <dbReference type="PROSITE" id="PS50109"/>
    </source>
</evidence>
<keyword evidence="6" id="KW-0812">Transmembrane</keyword>
<sequence>MDRLHDSPTPQPQRAPPPGHSLLLDAVLASMGEGLLVADEFQHLVFINPKAESILGMGATDEPVSRWPAHYGLHLPDQVTLYPSDQLPMSRALKGESISRAAVFLRNAERPAGTWLHVSSSPVRDEIGRVRGGVSVVSDVTDLKRAEDAAREGATKYRSLYNSTPVMMHSIDTHGRLISVSDYWLDTMGYERGEVLGRESVEFLTPESQRYAREVVLPEYFKTGWSRDVPYQVVKKNGQVMDVLLSAIVERDDAGQMVRSLAVLTDVTERKRMEASQRFLAEASRELVASLDPETTLQRVAKLAVPLMADLCVFFLRTDSVVLRPVAVADRSPARGASVREFLRLHPPRPEAPHGPSRVLATGRPEASDASQGLLDAEALAEVRWAEVRSLQGRPSLGVPLQARGRTLGVLYLLSSEPGRAFAPDELALMEELGRRAAFSIDNAQLYCSAQESIRARDEFLSIASHELKTPLTSMRLRLQQLESNLMGSRPLSKERMSKMLEVFKEQLQRLAHLADHLLDVSRINEKRLDLRLEDMDLVAVASHVAGHVAEQFHKAGCEFELVSREPVWGHWDRLRMEQVMLNLLTNAMKYGAGSPIRMEVTSHDGMARLIVTDHGMGIPIESQARIFERFERASSRNYGGLGLGLFITRRIIEAHGGSIRVESEPGHGAKFIVELPPRPSH</sequence>
<protein>
    <recommendedName>
        <fullName evidence="3">histidine kinase</fullName>
        <ecNumber evidence="3">2.7.13.3</ecNumber>
    </recommendedName>
</protein>
<dbReference type="SMART" id="SM00091">
    <property type="entry name" value="PAS"/>
    <property type="match status" value="2"/>
</dbReference>
<dbReference type="GO" id="GO:0007234">
    <property type="term" value="P:osmosensory signaling via phosphorelay pathway"/>
    <property type="evidence" value="ECO:0007669"/>
    <property type="project" value="TreeGrafter"/>
</dbReference>
<feature type="region of interest" description="Disordered" evidence="13">
    <location>
        <begin position="346"/>
        <end position="366"/>
    </location>
</feature>
<keyword evidence="4" id="KW-0597">Phosphoprotein</keyword>
<evidence type="ECO:0000256" key="10">
    <source>
        <dbReference type="ARBA" id="ARBA00022989"/>
    </source>
</evidence>
<dbReference type="SMART" id="SM00388">
    <property type="entry name" value="HisKA"/>
    <property type="match status" value="1"/>
</dbReference>
<evidence type="ECO:0000256" key="4">
    <source>
        <dbReference type="ARBA" id="ARBA00022553"/>
    </source>
</evidence>
<dbReference type="EMBL" id="RAWM01000004">
    <property type="protein sequence ID" value="RKH73326.1"/>
    <property type="molecule type" value="Genomic_DNA"/>
</dbReference>
<keyword evidence="8" id="KW-0418">Kinase</keyword>
<dbReference type="SUPFAM" id="SSF55785">
    <property type="entry name" value="PYP-like sensor domain (PAS domain)"/>
    <property type="match status" value="2"/>
</dbReference>
<dbReference type="PROSITE" id="PS50109">
    <property type="entry name" value="HIS_KIN"/>
    <property type="match status" value="1"/>
</dbReference>
<evidence type="ECO:0000256" key="7">
    <source>
        <dbReference type="ARBA" id="ARBA00022741"/>
    </source>
</evidence>
<dbReference type="Pfam" id="PF13426">
    <property type="entry name" value="PAS_9"/>
    <property type="match status" value="2"/>
</dbReference>
<dbReference type="Gene3D" id="3.30.565.10">
    <property type="entry name" value="Histidine kinase-like ATPase, C-terminal domain"/>
    <property type="match status" value="1"/>
</dbReference>
<dbReference type="InterPro" id="IPR005467">
    <property type="entry name" value="His_kinase_dom"/>
</dbReference>
<dbReference type="CDD" id="cd00075">
    <property type="entry name" value="HATPase"/>
    <property type="match status" value="1"/>
</dbReference>
<accession>A0A3A8QX17</accession>
<feature type="domain" description="PAS" evidence="15">
    <location>
        <begin position="153"/>
        <end position="224"/>
    </location>
</feature>
<dbReference type="Pfam" id="PF13185">
    <property type="entry name" value="GAF_2"/>
    <property type="match status" value="1"/>
</dbReference>
<evidence type="ECO:0000256" key="5">
    <source>
        <dbReference type="ARBA" id="ARBA00022679"/>
    </source>
</evidence>
<evidence type="ECO:0000256" key="11">
    <source>
        <dbReference type="ARBA" id="ARBA00023012"/>
    </source>
</evidence>
<evidence type="ECO:0000313" key="17">
    <source>
        <dbReference type="EMBL" id="RKH73326.1"/>
    </source>
</evidence>
<feature type="domain" description="PAC" evidence="16">
    <location>
        <begin position="99"/>
        <end position="152"/>
    </location>
</feature>
<evidence type="ECO:0000256" key="13">
    <source>
        <dbReference type="SAM" id="MobiDB-lite"/>
    </source>
</evidence>
<reference evidence="18" key="1">
    <citation type="submission" date="2018-09" db="EMBL/GenBank/DDBJ databases">
        <authorList>
            <person name="Livingstone P.G."/>
            <person name="Whitworth D.E."/>
        </authorList>
    </citation>
    <scope>NUCLEOTIDE SEQUENCE [LARGE SCALE GENOMIC DNA]</scope>
    <source>
        <strain evidence="18">AB047A</strain>
    </source>
</reference>
<dbReference type="PROSITE" id="PS50112">
    <property type="entry name" value="PAS"/>
    <property type="match status" value="1"/>
</dbReference>
<dbReference type="PRINTS" id="PR00344">
    <property type="entry name" value="BCTRLSENSOR"/>
</dbReference>
<dbReference type="Proteomes" id="UP000282656">
    <property type="component" value="Unassembled WGS sequence"/>
</dbReference>
<dbReference type="InterPro" id="IPR001610">
    <property type="entry name" value="PAC"/>
</dbReference>
<dbReference type="FunFam" id="3.30.565.10:FF:000006">
    <property type="entry name" value="Sensor histidine kinase WalK"/>
    <property type="match status" value="1"/>
</dbReference>
<keyword evidence="10" id="KW-1133">Transmembrane helix</keyword>
<dbReference type="NCBIfam" id="TIGR00229">
    <property type="entry name" value="sensory_box"/>
    <property type="match status" value="2"/>
</dbReference>
<keyword evidence="5" id="KW-0808">Transferase</keyword>
<evidence type="ECO:0000313" key="18">
    <source>
        <dbReference type="Proteomes" id="UP000282656"/>
    </source>
</evidence>
<keyword evidence="18" id="KW-1185">Reference proteome</keyword>
<dbReference type="Pfam" id="PF02518">
    <property type="entry name" value="HATPase_c"/>
    <property type="match status" value="1"/>
</dbReference>
<dbReference type="PANTHER" id="PTHR42878:SF7">
    <property type="entry name" value="SENSOR HISTIDINE KINASE GLRK"/>
    <property type="match status" value="1"/>
</dbReference>
<dbReference type="SUPFAM" id="SSF55781">
    <property type="entry name" value="GAF domain-like"/>
    <property type="match status" value="1"/>
</dbReference>
<comment type="subcellular location">
    <subcellularLocation>
        <location evidence="2">Membrane</location>
        <topology evidence="2">Multi-pass membrane protein</topology>
    </subcellularLocation>
</comment>
<dbReference type="AlphaFoldDB" id="A0A3A8QX17"/>
<dbReference type="SUPFAM" id="SSF47384">
    <property type="entry name" value="Homodimeric domain of signal transducing histidine kinase"/>
    <property type="match status" value="1"/>
</dbReference>
<dbReference type="CDD" id="cd00082">
    <property type="entry name" value="HisKA"/>
    <property type="match status" value="1"/>
</dbReference>
<dbReference type="SMART" id="SM00086">
    <property type="entry name" value="PAC"/>
    <property type="match status" value="2"/>
</dbReference>
<dbReference type="EC" id="2.7.13.3" evidence="3"/>
<dbReference type="Gene3D" id="1.10.287.130">
    <property type="match status" value="1"/>
</dbReference>
<dbReference type="GO" id="GO:0016020">
    <property type="term" value="C:membrane"/>
    <property type="evidence" value="ECO:0007669"/>
    <property type="project" value="UniProtKB-SubCell"/>
</dbReference>
<dbReference type="InterPro" id="IPR035965">
    <property type="entry name" value="PAS-like_dom_sf"/>
</dbReference>
<dbReference type="PANTHER" id="PTHR42878">
    <property type="entry name" value="TWO-COMPONENT HISTIDINE KINASE"/>
    <property type="match status" value="1"/>
</dbReference>
<keyword evidence="9" id="KW-0067">ATP-binding</keyword>
<dbReference type="InterPro" id="IPR003018">
    <property type="entry name" value="GAF"/>
</dbReference>
<dbReference type="OrthoDB" id="5440058at2"/>
<dbReference type="InterPro" id="IPR000014">
    <property type="entry name" value="PAS"/>
</dbReference>
<comment type="catalytic activity">
    <reaction evidence="1">
        <text>ATP + protein L-histidine = ADP + protein N-phospho-L-histidine.</text>
        <dbReference type="EC" id="2.7.13.3"/>
    </reaction>
</comment>
<dbReference type="Gene3D" id="3.30.450.20">
    <property type="entry name" value="PAS domain"/>
    <property type="match status" value="2"/>
</dbReference>
<keyword evidence="7" id="KW-0547">Nucleotide-binding</keyword>
<dbReference type="SUPFAM" id="SSF55874">
    <property type="entry name" value="ATPase domain of HSP90 chaperone/DNA topoisomerase II/histidine kinase"/>
    <property type="match status" value="1"/>
</dbReference>
<dbReference type="Pfam" id="PF00512">
    <property type="entry name" value="HisKA"/>
    <property type="match status" value="1"/>
</dbReference>
<evidence type="ECO:0000256" key="9">
    <source>
        <dbReference type="ARBA" id="ARBA00022840"/>
    </source>
</evidence>
<evidence type="ECO:0000256" key="6">
    <source>
        <dbReference type="ARBA" id="ARBA00022692"/>
    </source>
</evidence>
<gene>
    <name evidence="17" type="ORF">D7X96_02710</name>
</gene>
<dbReference type="GO" id="GO:0030295">
    <property type="term" value="F:protein kinase activator activity"/>
    <property type="evidence" value="ECO:0007669"/>
    <property type="project" value="TreeGrafter"/>
</dbReference>
<evidence type="ECO:0000259" key="16">
    <source>
        <dbReference type="PROSITE" id="PS50113"/>
    </source>
</evidence>
<feature type="domain" description="PAC" evidence="16">
    <location>
        <begin position="227"/>
        <end position="279"/>
    </location>
</feature>
<dbReference type="InterPro" id="IPR003594">
    <property type="entry name" value="HATPase_dom"/>
</dbReference>
<evidence type="ECO:0000259" key="15">
    <source>
        <dbReference type="PROSITE" id="PS50112"/>
    </source>
</evidence>
<dbReference type="InterPro" id="IPR004358">
    <property type="entry name" value="Sig_transdc_His_kin-like_C"/>
</dbReference>
<proteinExistence type="predicted"/>
<dbReference type="SMART" id="SM00387">
    <property type="entry name" value="HATPase_c"/>
    <property type="match status" value="1"/>
</dbReference>
<dbReference type="GO" id="GO:0005524">
    <property type="term" value="F:ATP binding"/>
    <property type="evidence" value="ECO:0007669"/>
    <property type="project" value="UniProtKB-KW"/>
</dbReference>
<dbReference type="GO" id="GO:0000155">
    <property type="term" value="F:phosphorelay sensor kinase activity"/>
    <property type="evidence" value="ECO:0007669"/>
    <property type="project" value="InterPro"/>
</dbReference>
<evidence type="ECO:0000256" key="12">
    <source>
        <dbReference type="ARBA" id="ARBA00023136"/>
    </source>
</evidence>
<evidence type="ECO:0000256" key="1">
    <source>
        <dbReference type="ARBA" id="ARBA00000085"/>
    </source>
</evidence>
<dbReference type="CDD" id="cd00130">
    <property type="entry name" value="PAS"/>
    <property type="match status" value="1"/>
</dbReference>
<evidence type="ECO:0000256" key="2">
    <source>
        <dbReference type="ARBA" id="ARBA00004141"/>
    </source>
</evidence>
<dbReference type="InterPro" id="IPR000700">
    <property type="entry name" value="PAS-assoc_C"/>
</dbReference>
<evidence type="ECO:0000256" key="8">
    <source>
        <dbReference type="ARBA" id="ARBA00022777"/>
    </source>
</evidence>
<dbReference type="PROSITE" id="PS50113">
    <property type="entry name" value="PAC"/>
    <property type="match status" value="2"/>
</dbReference>
<dbReference type="InterPro" id="IPR003661">
    <property type="entry name" value="HisK_dim/P_dom"/>
</dbReference>
<dbReference type="SMART" id="SM00065">
    <property type="entry name" value="GAF"/>
    <property type="match status" value="1"/>
</dbReference>
<dbReference type="InterPro" id="IPR036097">
    <property type="entry name" value="HisK_dim/P_sf"/>
</dbReference>
<dbReference type="Gene3D" id="3.30.450.40">
    <property type="match status" value="1"/>
</dbReference>
<dbReference type="InterPro" id="IPR029016">
    <property type="entry name" value="GAF-like_dom_sf"/>
</dbReference>
<dbReference type="InterPro" id="IPR036890">
    <property type="entry name" value="HATPase_C_sf"/>
</dbReference>
<keyword evidence="12" id="KW-0472">Membrane</keyword>
<keyword evidence="11" id="KW-0902">Two-component regulatory system</keyword>
<organism evidence="17 18">
    <name type="scientific">Corallococcus interemptor</name>
    <dbReference type="NCBI Taxonomy" id="2316720"/>
    <lineage>
        <taxon>Bacteria</taxon>
        <taxon>Pseudomonadati</taxon>
        <taxon>Myxococcota</taxon>
        <taxon>Myxococcia</taxon>
        <taxon>Myxococcales</taxon>
        <taxon>Cystobacterineae</taxon>
        <taxon>Myxococcaceae</taxon>
        <taxon>Corallococcus</taxon>
    </lineage>
</organism>
<feature type="domain" description="Histidine kinase" evidence="14">
    <location>
        <begin position="463"/>
        <end position="680"/>
    </location>
</feature>
<dbReference type="GO" id="GO:0000156">
    <property type="term" value="F:phosphorelay response regulator activity"/>
    <property type="evidence" value="ECO:0007669"/>
    <property type="project" value="TreeGrafter"/>
</dbReference>
<dbReference type="InterPro" id="IPR050351">
    <property type="entry name" value="BphY/WalK/GraS-like"/>
</dbReference>
<evidence type="ECO:0000256" key="3">
    <source>
        <dbReference type="ARBA" id="ARBA00012438"/>
    </source>
</evidence>
<comment type="caution">
    <text evidence="17">The sequence shown here is derived from an EMBL/GenBank/DDBJ whole genome shotgun (WGS) entry which is preliminary data.</text>
</comment>